<protein>
    <recommendedName>
        <fullName evidence="3">Reverse transcriptase zinc-binding domain-containing protein</fullName>
    </recommendedName>
</protein>
<accession>A0A9R1VRU6</accession>
<dbReference type="Proteomes" id="UP000235145">
    <property type="component" value="Unassembled WGS sequence"/>
</dbReference>
<evidence type="ECO:0000313" key="1">
    <source>
        <dbReference type="EMBL" id="KAJ0209456.1"/>
    </source>
</evidence>
<reference evidence="1 2" key="1">
    <citation type="journal article" date="2017" name="Nat. Commun.">
        <title>Genome assembly with in vitro proximity ligation data and whole-genome triplication in lettuce.</title>
        <authorList>
            <person name="Reyes-Chin-Wo S."/>
            <person name="Wang Z."/>
            <person name="Yang X."/>
            <person name="Kozik A."/>
            <person name="Arikit S."/>
            <person name="Song C."/>
            <person name="Xia L."/>
            <person name="Froenicke L."/>
            <person name="Lavelle D.O."/>
            <person name="Truco M.J."/>
            <person name="Xia R."/>
            <person name="Zhu S."/>
            <person name="Xu C."/>
            <person name="Xu H."/>
            <person name="Xu X."/>
            <person name="Cox K."/>
            <person name="Korf I."/>
            <person name="Meyers B.C."/>
            <person name="Michelmore R.W."/>
        </authorList>
    </citation>
    <scope>NUCLEOTIDE SEQUENCE [LARGE SCALE GENOMIC DNA]</scope>
    <source>
        <strain evidence="2">cv. Salinas</strain>
        <tissue evidence="1">Seedlings</tissue>
    </source>
</reference>
<comment type="caution">
    <text evidence="1">The sequence shown here is derived from an EMBL/GenBank/DDBJ whole genome shotgun (WGS) entry which is preliminary data.</text>
</comment>
<evidence type="ECO:0008006" key="3">
    <source>
        <dbReference type="Google" id="ProtNLM"/>
    </source>
</evidence>
<keyword evidence="2" id="KW-1185">Reference proteome</keyword>
<dbReference type="EMBL" id="NBSK02000004">
    <property type="protein sequence ID" value="KAJ0209456.1"/>
    <property type="molecule type" value="Genomic_DNA"/>
</dbReference>
<name>A0A9R1VRU6_LACSA</name>
<evidence type="ECO:0000313" key="2">
    <source>
        <dbReference type="Proteomes" id="UP000235145"/>
    </source>
</evidence>
<proteinExistence type="predicted"/>
<sequence length="147" mass="16505">MGCIVADRTFVIGNSWNWIYCYKDHGLASQIACYWTIFYPLTLSINLCKEILIKVLCFIWRYVQGRIPSAVALGRRGIHVSYHICGSCIGRLECTNHILVDFLYASLTCDKLFSWCGLQQTSTIINIVGGLLQFAASWGRCPTNGKG</sequence>
<gene>
    <name evidence="1" type="ORF">LSAT_V11C400176830</name>
</gene>
<organism evidence="1 2">
    <name type="scientific">Lactuca sativa</name>
    <name type="common">Garden lettuce</name>
    <dbReference type="NCBI Taxonomy" id="4236"/>
    <lineage>
        <taxon>Eukaryota</taxon>
        <taxon>Viridiplantae</taxon>
        <taxon>Streptophyta</taxon>
        <taxon>Embryophyta</taxon>
        <taxon>Tracheophyta</taxon>
        <taxon>Spermatophyta</taxon>
        <taxon>Magnoliopsida</taxon>
        <taxon>eudicotyledons</taxon>
        <taxon>Gunneridae</taxon>
        <taxon>Pentapetalae</taxon>
        <taxon>asterids</taxon>
        <taxon>campanulids</taxon>
        <taxon>Asterales</taxon>
        <taxon>Asteraceae</taxon>
        <taxon>Cichorioideae</taxon>
        <taxon>Cichorieae</taxon>
        <taxon>Lactucinae</taxon>
        <taxon>Lactuca</taxon>
    </lineage>
</organism>
<dbReference type="AlphaFoldDB" id="A0A9R1VRU6"/>